<name>A0A0E9MTN1_9SPHN</name>
<dbReference type="STRING" id="1219043.SCH01S_51_01290"/>
<dbReference type="OrthoDB" id="8853368at2"/>
<evidence type="ECO:0000313" key="1">
    <source>
        <dbReference type="EMBL" id="GAO40796.1"/>
    </source>
</evidence>
<gene>
    <name evidence="1" type="ORF">SCH01S_51_01290</name>
</gene>
<keyword evidence="2" id="KW-1185">Reference proteome</keyword>
<dbReference type="Pfam" id="PF09650">
    <property type="entry name" value="PHA_gran_rgn"/>
    <property type="match status" value="1"/>
</dbReference>
<dbReference type="AlphaFoldDB" id="A0A0E9MTN1"/>
<reference evidence="1 2" key="1">
    <citation type="submission" date="2015-04" db="EMBL/GenBank/DDBJ databases">
        <title>Whole genome shotgun sequence of Sphingomonas changbaiensis NBRC 104936.</title>
        <authorList>
            <person name="Katano-Makiyama Y."/>
            <person name="Hosoyama A."/>
            <person name="Hashimoto M."/>
            <person name="Noguchi M."/>
            <person name="Tsuchikane K."/>
            <person name="Ohji S."/>
            <person name="Yamazoe A."/>
            <person name="Ichikawa N."/>
            <person name="Kimura A."/>
            <person name="Fujita N."/>
        </authorList>
    </citation>
    <scope>NUCLEOTIDE SEQUENCE [LARGE SCALE GENOMIC DNA]</scope>
    <source>
        <strain evidence="1 2">NBRC 104936</strain>
    </source>
</reference>
<comment type="caution">
    <text evidence="1">The sequence shown here is derived from an EMBL/GenBank/DDBJ whole genome shotgun (WGS) entry which is preliminary data.</text>
</comment>
<evidence type="ECO:0000313" key="2">
    <source>
        <dbReference type="Proteomes" id="UP000033202"/>
    </source>
</evidence>
<organism evidence="1 2">
    <name type="scientific">Sphingomonas changbaiensis NBRC 104936</name>
    <dbReference type="NCBI Taxonomy" id="1219043"/>
    <lineage>
        <taxon>Bacteria</taxon>
        <taxon>Pseudomonadati</taxon>
        <taxon>Pseudomonadota</taxon>
        <taxon>Alphaproteobacteria</taxon>
        <taxon>Sphingomonadales</taxon>
        <taxon>Sphingomonadaceae</taxon>
        <taxon>Sphingomonas</taxon>
    </lineage>
</organism>
<dbReference type="InterPro" id="IPR013433">
    <property type="entry name" value="PHA_gran_rgn"/>
</dbReference>
<sequence>MTAPIELDLPHKLGRAAARARIEQGFGRLASFIPGGQVTEHHWEGDTLRFAVEAMGQRVASRLTVFDDKVHASFDLPPFLALFADKIRAKLAKEGPKLLE</sequence>
<proteinExistence type="predicted"/>
<dbReference type="Proteomes" id="UP000033202">
    <property type="component" value="Unassembled WGS sequence"/>
</dbReference>
<protein>
    <recommendedName>
        <fullName evidence="3">Polyhydroxyalkanoic acid system protein</fullName>
    </recommendedName>
</protein>
<dbReference type="RefSeq" id="WP_046349558.1">
    <property type="nucleotide sequence ID" value="NZ_BBWU01000051.1"/>
</dbReference>
<evidence type="ECO:0008006" key="3">
    <source>
        <dbReference type="Google" id="ProtNLM"/>
    </source>
</evidence>
<accession>A0A0E9MTN1</accession>
<dbReference type="EMBL" id="BBWU01000051">
    <property type="protein sequence ID" value="GAO40796.1"/>
    <property type="molecule type" value="Genomic_DNA"/>
</dbReference>